<dbReference type="AlphaFoldDB" id="A0A0B6ATV6"/>
<dbReference type="SUPFAM" id="SSF56037">
    <property type="entry name" value="PheT/TilS domain"/>
    <property type="match status" value="1"/>
</dbReference>
<proteinExistence type="predicted"/>
<evidence type="ECO:0000259" key="1">
    <source>
        <dbReference type="SMART" id="SM00873"/>
    </source>
</evidence>
<dbReference type="GO" id="GO:0003723">
    <property type="term" value="F:RNA binding"/>
    <property type="evidence" value="ECO:0007669"/>
    <property type="project" value="InterPro"/>
</dbReference>
<sequence length="221" mass="25135">MNFTLSPAIKQLCPSFKMGIIQYKNIEVGDSPQMLKGRLRLFQESIYFDLESKKVTEFEGVSEWRKLFKTFGTDPSKYRPSIEALIRRIGKQTYLPSINSAVDINNFFSLQYEVPIGIYDSSNLEGPIEFTIGKKEESYEALNERNISLENKIISKDALGAFGSPYVDSNRAYVTEKTTQAVQFIYLKPSLSEEQAYKLTKSLSDMFIQIHGGAATYQVIN</sequence>
<dbReference type="GO" id="GO:0004826">
    <property type="term" value="F:phenylalanine-tRNA ligase activity"/>
    <property type="evidence" value="ECO:0007669"/>
    <property type="project" value="InterPro"/>
</dbReference>
<dbReference type="EMBL" id="CP009920">
    <property type="protein sequence ID" value="AJI24123.1"/>
    <property type="molecule type" value="Genomic_DNA"/>
</dbReference>
<evidence type="ECO:0000313" key="3">
    <source>
        <dbReference type="Proteomes" id="UP000031829"/>
    </source>
</evidence>
<dbReference type="PANTHER" id="PTHR39209">
    <property type="match status" value="1"/>
</dbReference>
<organism evidence="2 3">
    <name type="scientific">Priestia megaterium (strain ATCC 14581 / DSM 32 / CCUG 1817 / JCM 2506 / NBRC 15308 / NCIMB 9376 / NCTC 10342 / NRRL B-14308 / VKM B-512 / Ford 19)</name>
    <name type="common">Bacillus megaterium</name>
    <dbReference type="NCBI Taxonomy" id="1348623"/>
    <lineage>
        <taxon>Bacteria</taxon>
        <taxon>Bacillati</taxon>
        <taxon>Bacillota</taxon>
        <taxon>Bacilli</taxon>
        <taxon>Bacillales</taxon>
        <taxon>Bacillaceae</taxon>
        <taxon>Priestia</taxon>
    </lineage>
</organism>
<dbReference type="GeneID" id="93640800"/>
<dbReference type="KEGG" id="bmeg:BG04_2730"/>
<evidence type="ECO:0000313" key="2">
    <source>
        <dbReference type="EMBL" id="AJI24123.1"/>
    </source>
</evidence>
<protein>
    <submittedName>
        <fullName evidence="2">B3/4 domain protein</fullName>
    </submittedName>
</protein>
<dbReference type="Gene3D" id="3.50.40.10">
    <property type="entry name" value="Phenylalanyl-trna Synthetase, Chain B, domain 3"/>
    <property type="match status" value="1"/>
</dbReference>
<dbReference type="SMART" id="SM00873">
    <property type="entry name" value="B3_4"/>
    <property type="match status" value="1"/>
</dbReference>
<dbReference type="Proteomes" id="UP000031829">
    <property type="component" value="Chromosome"/>
</dbReference>
<dbReference type="InterPro" id="IPR020825">
    <property type="entry name" value="Phe-tRNA_synthase-like_B3/B4"/>
</dbReference>
<dbReference type="Pfam" id="PF03483">
    <property type="entry name" value="B3_4"/>
    <property type="match status" value="1"/>
</dbReference>
<dbReference type="RefSeq" id="WP_034654644.1">
    <property type="nucleotide sequence ID" value="NZ_BCVB01000024.1"/>
</dbReference>
<feature type="domain" description="B3/B4 tRNA-binding" evidence="1">
    <location>
        <begin position="62"/>
        <end position="212"/>
    </location>
</feature>
<gene>
    <name evidence="2" type="ORF">BG04_2730</name>
</gene>
<dbReference type="PANTHER" id="PTHR39209:SF2">
    <property type="entry name" value="CYTOPLASMIC PROTEIN"/>
    <property type="match status" value="1"/>
</dbReference>
<reference evidence="2 3" key="1">
    <citation type="journal article" date="2015" name="Genome Announc.">
        <title>Complete genome sequences for 35 biothreat assay-relevant bacillus species.</title>
        <authorList>
            <person name="Johnson S.L."/>
            <person name="Daligault H.E."/>
            <person name="Davenport K.W."/>
            <person name="Jaissle J."/>
            <person name="Frey K.G."/>
            <person name="Ladner J.T."/>
            <person name="Broomall S.M."/>
            <person name="Bishop-Lilly K.A."/>
            <person name="Bruce D.C."/>
            <person name="Gibbons H.S."/>
            <person name="Coyne S.R."/>
            <person name="Lo C.C."/>
            <person name="Meincke L."/>
            <person name="Munk A.C."/>
            <person name="Koroleva G.I."/>
            <person name="Rosenzweig C.N."/>
            <person name="Palacios G.F."/>
            <person name="Redden C.L."/>
            <person name="Minogue T.D."/>
            <person name="Chain P.S."/>
        </authorList>
    </citation>
    <scope>NUCLEOTIDE SEQUENCE [LARGE SCALE GENOMIC DNA]</scope>
    <source>
        <strain evidence="3">ATCC 14581 / DSM 32 / JCM 2506 / NBRC 15308 / NCIMB 9376 / NCTC 10342 / NRRL B-14308 / VKM B-512</strain>
    </source>
</reference>
<dbReference type="InterPro" id="IPR005146">
    <property type="entry name" value="B3/B4_tRNA-bd"/>
</dbReference>
<dbReference type="HOGENOM" id="CLU_076869_2_1_9"/>
<name>A0A0B6ATV6_PRIM2</name>
<accession>A0A0B6ATV6</accession>